<dbReference type="RefSeq" id="WP_012349559.1">
    <property type="nucleotide sequence ID" value="NC_010525.1"/>
</dbReference>
<keyword evidence="1" id="KW-0472">Membrane</keyword>
<sequence>MEPLQALALATAIYAAVLFLTLLALVAKSPPGYRRIKAAEVAAVLLISAVFFALGYLLLVGLK</sequence>
<dbReference type="Proteomes" id="UP000001694">
    <property type="component" value="Chromosome"/>
</dbReference>
<keyword evidence="3" id="KW-1185">Reference proteome</keyword>
<dbReference type="GeneID" id="6164511"/>
<protein>
    <submittedName>
        <fullName evidence="2">Uncharacterized protein</fullName>
    </submittedName>
</protein>
<reference evidence="2" key="1">
    <citation type="submission" date="2008-03" db="EMBL/GenBank/DDBJ databases">
        <title>Complete sequence of Thermoproteus neutrophilus V24Sta.</title>
        <authorList>
            <consortium name="US DOE Joint Genome Institute"/>
            <person name="Copeland A."/>
            <person name="Lucas S."/>
            <person name="Lapidus A."/>
            <person name="Glavina del Rio T."/>
            <person name="Dalin E."/>
            <person name="Tice H."/>
            <person name="Bruce D."/>
            <person name="Goodwin L."/>
            <person name="Pitluck S."/>
            <person name="Sims D."/>
            <person name="Brettin T."/>
            <person name="Detter J.C."/>
            <person name="Han C."/>
            <person name="Kuske C.R."/>
            <person name="Schmutz J."/>
            <person name="Larimer F."/>
            <person name="Land M."/>
            <person name="Hauser L."/>
            <person name="Kyrpides N."/>
            <person name="Mikhailova N."/>
            <person name="Biddle J.F."/>
            <person name="Zhang Z."/>
            <person name="Fitz-Gibbon S.T."/>
            <person name="Lowe T.M."/>
            <person name="Saltikov C."/>
            <person name="House C.H."/>
            <person name="Richardson P."/>
        </authorList>
    </citation>
    <scope>NUCLEOTIDE SEQUENCE [LARGE SCALE GENOMIC DNA]</scope>
    <source>
        <strain evidence="2">V24Sta</strain>
    </source>
</reference>
<name>B1YAQ9_PYRNV</name>
<organism evidence="2 3">
    <name type="scientific">Pyrobaculum neutrophilum (strain DSM 2338 / JCM 9278 / NBRC 100436 / V24Sta)</name>
    <name type="common">Thermoproteus neutrophilus</name>
    <dbReference type="NCBI Taxonomy" id="444157"/>
    <lineage>
        <taxon>Archaea</taxon>
        <taxon>Thermoproteota</taxon>
        <taxon>Thermoprotei</taxon>
        <taxon>Thermoproteales</taxon>
        <taxon>Thermoproteaceae</taxon>
        <taxon>Pyrobaculum</taxon>
    </lineage>
</organism>
<feature type="transmembrane region" description="Helical" evidence="1">
    <location>
        <begin position="6"/>
        <end position="26"/>
    </location>
</feature>
<feature type="transmembrane region" description="Helical" evidence="1">
    <location>
        <begin position="38"/>
        <end position="59"/>
    </location>
</feature>
<keyword evidence="1" id="KW-0812">Transmembrane</keyword>
<keyword evidence="1" id="KW-1133">Transmembrane helix</keyword>
<evidence type="ECO:0000313" key="3">
    <source>
        <dbReference type="Proteomes" id="UP000001694"/>
    </source>
</evidence>
<gene>
    <name evidence="2" type="ordered locus">Tneu_0182</name>
</gene>
<dbReference type="AlphaFoldDB" id="B1YAQ9"/>
<dbReference type="HOGENOM" id="CLU_2875234_0_0_2"/>
<accession>B1YAQ9</accession>
<dbReference type="EMBL" id="CP001014">
    <property type="protein sequence ID" value="ACB39138.1"/>
    <property type="molecule type" value="Genomic_DNA"/>
</dbReference>
<dbReference type="OrthoDB" id="383937at2157"/>
<evidence type="ECO:0000313" key="2">
    <source>
        <dbReference type="EMBL" id="ACB39138.1"/>
    </source>
</evidence>
<proteinExistence type="predicted"/>
<evidence type="ECO:0000256" key="1">
    <source>
        <dbReference type="SAM" id="Phobius"/>
    </source>
</evidence>
<dbReference type="KEGG" id="tne:Tneu_0182"/>